<name>A0A0M9F606_FUSLA</name>
<dbReference type="Pfam" id="PF03435">
    <property type="entry name" value="Sacchrp_dh_NADP"/>
    <property type="match status" value="1"/>
</dbReference>
<dbReference type="AlphaFoldDB" id="A0A0M9F606"/>
<comment type="similarity">
    <text evidence="1">Belongs to the saccharopine dehydrogenase family.</text>
</comment>
<gene>
    <name evidence="3" type="ORF">FLAG1_00329</name>
</gene>
<proteinExistence type="inferred from homology"/>
<dbReference type="InterPro" id="IPR051276">
    <property type="entry name" value="Saccharopine_DH-like_oxidrdct"/>
</dbReference>
<reference evidence="3 4" key="1">
    <citation type="submission" date="2015-04" db="EMBL/GenBank/DDBJ databases">
        <title>The draft genome sequence of Fusarium langsethiae, a T-2/HT-2 mycotoxin producer.</title>
        <authorList>
            <person name="Lysoe E."/>
            <person name="Divon H.H."/>
            <person name="Terzi V."/>
            <person name="Orru L."/>
            <person name="Lamontanara A."/>
            <person name="Kolseth A.-K."/>
            <person name="Frandsen R.J."/>
            <person name="Nielsen K."/>
            <person name="Thrane U."/>
        </authorList>
    </citation>
    <scope>NUCLEOTIDE SEQUENCE [LARGE SCALE GENOMIC DNA]</scope>
    <source>
        <strain evidence="3 4">Fl201059</strain>
    </source>
</reference>
<dbReference type="GO" id="GO:0009247">
    <property type="term" value="P:glycolipid biosynthetic process"/>
    <property type="evidence" value="ECO:0007669"/>
    <property type="project" value="TreeGrafter"/>
</dbReference>
<evidence type="ECO:0000313" key="3">
    <source>
        <dbReference type="EMBL" id="KPA46753.1"/>
    </source>
</evidence>
<protein>
    <submittedName>
        <fullName evidence="3">Saccharopine dehydrogenase</fullName>
    </submittedName>
</protein>
<dbReference type="SUPFAM" id="SSF51735">
    <property type="entry name" value="NAD(P)-binding Rossmann-fold domains"/>
    <property type="match status" value="1"/>
</dbReference>
<dbReference type="Gene3D" id="3.40.50.720">
    <property type="entry name" value="NAD(P)-binding Rossmann-like Domain"/>
    <property type="match status" value="1"/>
</dbReference>
<dbReference type="InterPro" id="IPR005097">
    <property type="entry name" value="Sacchrp_dh_NADP-bd"/>
</dbReference>
<dbReference type="PANTHER" id="PTHR12286">
    <property type="entry name" value="SACCHAROPINE DEHYDROGENASE-LIKE OXIDOREDUCTASE"/>
    <property type="match status" value="1"/>
</dbReference>
<comment type="caution">
    <text evidence="3">The sequence shown here is derived from an EMBL/GenBank/DDBJ whole genome shotgun (WGS) entry which is preliminary data.</text>
</comment>
<accession>A0A0M9F606</accession>
<dbReference type="GO" id="GO:0005886">
    <property type="term" value="C:plasma membrane"/>
    <property type="evidence" value="ECO:0007669"/>
    <property type="project" value="TreeGrafter"/>
</dbReference>
<dbReference type="InterPro" id="IPR036291">
    <property type="entry name" value="NAD(P)-bd_dom_sf"/>
</dbReference>
<evidence type="ECO:0000313" key="4">
    <source>
        <dbReference type="Proteomes" id="UP000037904"/>
    </source>
</evidence>
<evidence type="ECO:0000256" key="1">
    <source>
        <dbReference type="ARBA" id="ARBA00038048"/>
    </source>
</evidence>
<organism evidence="3 4">
    <name type="scientific">Fusarium langsethiae</name>
    <dbReference type="NCBI Taxonomy" id="179993"/>
    <lineage>
        <taxon>Eukaryota</taxon>
        <taxon>Fungi</taxon>
        <taxon>Dikarya</taxon>
        <taxon>Ascomycota</taxon>
        <taxon>Pezizomycotina</taxon>
        <taxon>Sordariomycetes</taxon>
        <taxon>Hypocreomycetidae</taxon>
        <taxon>Hypocreales</taxon>
        <taxon>Nectriaceae</taxon>
        <taxon>Fusarium</taxon>
    </lineage>
</organism>
<dbReference type="EMBL" id="JXCE01000002">
    <property type="protein sequence ID" value="KPA46753.1"/>
    <property type="molecule type" value="Genomic_DNA"/>
</dbReference>
<evidence type="ECO:0000259" key="2">
    <source>
        <dbReference type="Pfam" id="PF03435"/>
    </source>
</evidence>
<sequence>MEKFDIVLLGATRFTGRLCAAYMAQVLPETISWTIAGRSKTKLEELYKRIELKRTTCIVSTLDLTSEKAITELAKETRVVINTIDYVDCSGDPAWVRDMINNYDDIAQDTGSGAAVPADLSVYLSILKLRNRYSLPTREVLVCLEDVRGSFSGGSLSSVCSLEPVTMAPFDMPPVPRTDAEIAKHGIIPAPNIFGVQVVDGLGALVQSSHSQIETAIVGRSWGLYVEEGPYSLGPESYGANFFF</sequence>
<keyword evidence="4" id="KW-1185">Reference proteome</keyword>
<dbReference type="Proteomes" id="UP000037904">
    <property type="component" value="Unassembled WGS sequence"/>
</dbReference>
<feature type="domain" description="Saccharopine dehydrogenase NADP binding" evidence="2">
    <location>
        <begin position="6"/>
        <end position="87"/>
    </location>
</feature>
<dbReference type="PANTHER" id="PTHR12286:SF5">
    <property type="entry name" value="SACCHAROPINE DEHYDROGENASE-LIKE OXIDOREDUCTASE"/>
    <property type="match status" value="1"/>
</dbReference>